<proteinExistence type="predicted"/>
<evidence type="ECO:0000313" key="3">
    <source>
        <dbReference type="Proteomes" id="UP000681967"/>
    </source>
</evidence>
<gene>
    <name evidence="2" type="ORF">BYL167_LOCUS41519</name>
</gene>
<dbReference type="EMBL" id="CAJOBH010105516">
    <property type="protein sequence ID" value="CAF4634830.1"/>
    <property type="molecule type" value="Genomic_DNA"/>
</dbReference>
<name>A0A8S2ZJS3_9BILA</name>
<organism evidence="2 3">
    <name type="scientific">Rotaria magnacalcarata</name>
    <dbReference type="NCBI Taxonomy" id="392030"/>
    <lineage>
        <taxon>Eukaryota</taxon>
        <taxon>Metazoa</taxon>
        <taxon>Spiralia</taxon>
        <taxon>Gnathifera</taxon>
        <taxon>Rotifera</taxon>
        <taxon>Eurotatoria</taxon>
        <taxon>Bdelloidea</taxon>
        <taxon>Philodinida</taxon>
        <taxon>Philodinidae</taxon>
        <taxon>Rotaria</taxon>
    </lineage>
</organism>
<reference evidence="2" key="1">
    <citation type="submission" date="2021-02" db="EMBL/GenBank/DDBJ databases">
        <authorList>
            <person name="Nowell W R."/>
        </authorList>
    </citation>
    <scope>NUCLEOTIDE SEQUENCE</scope>
</reference>
<comment type="caution">
    <text evidence="2">The sequence shown here is derived from an EMBL/GenBank/DDBJ whole genome shotgun (WGS) entry which is preliminary data.</text>
</comment>
<evidence type="ECO:0000313" key="2">
    <source>
        <dbReference type="EMBL" id="CAF4634830.1"/>
    </source>
</evidence>
<feature type="region of interest" description="Disordered" evidence="1">
    <location>
        <begin position="1"/>
        <end position="22"/>
    </location>
</feature>
<feature type="non-terminal residue" evidence="2">
    <location>
        <position position="1"/>
    </location>
</feature>
<dbReference type="AlphaFoldDB" id="A0A8S2ZJS3"/>
<protein>
    <submittedName>
        <fullName evidence="2">Uncharacterized protein</fullName>
    </submittedName>
</protein>
<sequence>YDERLFLPVTSQRMSDQKEEGE</sequence>
<evidence type="ECO:0000256" key="1">
    <source>
        <dbReference type="SAM" id="MobiDB-lite"/>
    </source>
</evidence>
<dbReference type="Proteomes" id="UP000681967">
    <property type="component" value="Unassembled WGS sequence"/>
</dbReference>
<accession>A0A8S2ZJS3</accession>